<protein>
    <recommendedName>
        <fullName evidence="1">Spore protein YkvP/CgeB glycosyl transferase-like domain-containing protein</fullName>
    </recommendedName>
</protein>
<dbReference type="InterPro" id="IPR055259">
    <property type="entry name" value="YkvP/CgeB_Glyco_trans-like"/>
</dbReference>
<proteinExistence type="predicted"/>
<evidence type="ECO:0000313" key="2">
    <source>
        <dbReference type="EMBL" id="GAA4084433.1"/>
    </source>
</evidence>
<reference evidence="3" key="1">
    <citation type="journal article" date="2019" name="Int. J. Syst. Evol. Microbiol.">
        <title>The Global Catalogue of Microorganisms (GCM) 10K type strain sequencing project: providing services to taxonomists for standard genome sequencing and annotation.</title>
        <authorList>
            <consortium name="The Broad Institute Genomics Platform"/>
            <consortium name="The Broad Institute Genome Sequencing Center for Infectious Disease"/>
            <person name="Wu L."/>
            <person name="Ma J."/>
        </authorList>
    </citation>
    <scope>NUCLEOTIDE SEQUENCE [LARGE SCALE GENOMIC DNA]</scope>
    <source>
        <strain evidence="3">JCM 17085</strain>
    </source>
</reference>
<organism evidence="2 3">
    <name type="scientific">Mucilaginibacter panaciglaebae</name>
    <dbReference type="NCBI Taxonomy" id="502331"/>
    <lineage>
        <taxon>Bacteria</taxon>
        <taxon>Pseudomonadati</taxon>
        <taxon>Bacteroidota</taxon>
        <taxon>Sphingobacteriia</taxon>
        <taxon>Sphingobacteriales</taxon>
        <taxon>Sphingobacteriaceae</taxon>
        <taxon>Mucilaginibacter</taxon>
    </lineage>
</organism>
<keyword evidence="3" id="KW-1185">Reference proteome</keyword>
<dbReference type="Proteomes" id="UP001500841">
    <property type="component" value="Unassembled WGS sequence"/>
</dbReference>
<dbReference type="EMBL" id="BAABCV010000001">
    <property type="protein sequence ID" value="GAA4084433.1"/>
    <property type="molecule type" value="Genomic_DNA"/>
</dbReference>
<comment type="caution">
    <text evidence="2">The sequence shown here is derived from an EMBL/GenBank/DDBJ whole genome shotgun (WGS) entry which is preliminary data.</text>
</comment>
<dbReference type="RefSeq" id="WP_345100338.1">
    <property type="nucleotide sequence ID" value="NZ_BAABCV010000001.1"/>
</dbReference>
<name>A0ABP7WBN9_9SPHI</name>
<evidence type="ECO:0000259" key="1">
    <source>
        <dbReference type="Pfam" id="PF13524"/>
    </source>
</evidence>
<sequence>MKIFLSFLQSTIQHPVPAYDFWQYYVKNGIEEAGYEWTECPDADWALGLVPQTPEKRSEWKERVWSQTISWLRSNPVDLFLSYLYPEQIETSAINEIKRMGIPCVNFYCDNIRQFGEAPKEFSVFDLNWVPEFKAIKLYQKAGYRYINLPMPMWIEPNKRMVHAEANNQITFIGSKDIQRTLFFEKVVKQCPSINLYIYGNGWKDVPQYTGRTESGFNKIGYQFSFIKQHGLIPYLRKIKQRNLNTDISEALRFKVNNITDFENYNKLTAESMVTVGINRYPSYRYPLFKPDTYSRLRDIEAPMLGACYLTEYTEGLEYLYDIGKEIETYTSTEDFIEKVSMLTANTNLRQRLKVNGQKRAVSTHNIQNSISQIIQRLI</sequence>
<feature type="domain" description="Spore protein YkvP/CgeB glycosyl transferase-like" evidence="1">
    <location>
        <begin position="181"/>
        <end position="375"/>
    </location>
</feature>
<evidence type="ECO:0000313" key="3">
    <source>
        <dbReference type="Proteomes" id="UP001500841"/>
    </source>
</evidence>
<accession>A0ABP7WBN9</accession>
<dbReference type="Pfam" id="PF13524">
    <property type="entry name" value="Glyco_trans_1_2"/>
    <property type="match status" value="1"/>
</dbReference>
<gene>
    <name evidence="2" type="ORF">GCM10022392_01460</name>
</gene>